<evidence type="ECO:0000256" key="3">
    <source>
        <dbReference type="ARBA" id="ARBA00022475"/>
    </source>
</evidence>
<accession>A0A0F8WT30</accession>
<evidence type="ECO:0000259" key="8">
    <source>
        <dbReference type="PROSITE" id="PS50850"/>
    </source>
</evidence>
<dbReference type="PANTHER" id="PTHR23517">
    <property type="entry name" value="RESISTANCE PROTEIN MDTM, PUTATIVE-RELATED-RELATED"/>
    <property type="match status" value="1"/>
</dbReference>
<feature type="transmembrane region" description="Helical" evidence="7">
    <location>
        <begin position="150"/>
        <end position="171"/>
    </location>
</feature>
<feature type="transmembrane region" description="Helical" evidence="7">
    <location>
        <begin position="27"/>
        <end position="48"/>
    </location>
</feature>
<keyword evidence="5 7" id="KW-1133">Transmembrane helix</keyword>
<dbReference type="AlphaFoldDB" id="A0A0F8WT30"/>
<keyword evidence="4 7" id="KW-0812">Transmembrane</keyword>
<dbReference type="PROSITE" id="PS50850">
    <property type="entry name" value="MFS"/>
    <property type="match status" value="1"/>
</dbReference>
<dbReference type="EMBL" id="LAZR01063155">
    <property type="protein sequence ID" value="KKK60067.1"/>
    <property type="molecule type" value="Genomic_DNA"/>
</dbReference>
<dbReference type="SUPFAM" id="SSF103473">
    <property type="entry name" value="MFS general substrate transporter"/>
    <property type="match status" value="1"/>
</dbReference>
<feature type="transmembrane region" description="Helical" evidence="7">
    <location>
        <begin position="84"/>
        <end position="106"/>
    </location>
</feature>
<dbReference type="PANTHER" id="PTHR23517:SF3">
    <property type="entry name" value="INTEGRAL MEMBRANE TRANSPORT PROTEIN"/>
    <property type="match status" value="1"/>
</dbReference>
<evidence type="ECO:0000256" key="4">
    <source>
        <dbReference type="ARBA" id="ARBA00022692"/>
    </source>
</evidence>
<feature type="transmembrane region" description="Helical" evidence="7">
    <location>
        <begin position="285"/>
        <end position="305"/>
    </location>
</feature>
<dbReference type="InterPro" id="IPR050171">
    <property type="entry name" value="MFS_Transporters"/>
</dbReference>
<reference evidence="9" key="1">
    <citation type="journal article" date="2015" name="Nature">
        <title>Complex archaea that bridge the gap between prokaryotes and eukaryotes.</title>
        <authorList>
            <person name="Spang A."/>
            <person name="Saw J.H."/>
            <person name="Jorgensen S.L."/>
            <person name="Zaremba-Niedzwiedzka K."/>
            <person name="Martijn J."/>
            <person name="Lind A.E."/>
            <person name="van Eijk R."/>
            <person name="Schleper C."/>
            <person name="Guy L."/>
            <person name="Ettema T.J."/>
        </authorList>
    </citation>
    <scope>NUCLEOTIDE SEQUENCE</scope>
</reference>
<dbReference type="InterPro" id="IPR020846">
    <property type="entry name" value="MFS_dom"/>
</dbReference>
<dbReference type="GO" id="GO:0005886">
    <property type="term" value="C:plasma membrane"/>
    <property type="evidence" value="ECO:0007669"/>
    <property type="project" value="UniProtKB-SubCell"/>
</dbReference>
<comment type="caution">
    <text evidence="9">The sequence shown here is derived from an EMBL/GenBank/DDBJ whole genome shotgun (WGS) entry which is preliminary data.</text>
</comment>
<feature type="transmembrane region" description="Helical" evidence="7">
    <location>
        <begin position="260"/>
        <end position="279"/>
    </location>
</feature>
<feature type="domain" description="Major facilitator superfamily (MFS) profile" evidence="8">
    <location>
        <begin position="1"/>
        <end position="360"/>
    </location>
</feature>
<gene>
    <name evidence="9" type="ORF">LCGC14_3028070</name>
</gene>
<dbReference type="CDD" id="cd17325">
    <property type="entry name" value="MFS_MdtG_SLC18_like"/>
    <property type="match status" value="1"/>
</dbReference>
<dbReference type="InterPro" id="IPR011701">
    <property type="entry name" value="MFS"/>
</dbReference>
<evidence type="ECO:0000256" key="6">
    <source>
        <dbReference type="ARBA" id="ARBA00023136"/>
    </source>
</evidence>
<dbReference type="Gene3D" id="1.20.1250.20">
    <property type="entry name" value="MFS general substrate transporter like domains"/>
    <property type="match status" value="1"/>
</dbReference>
<dbReference type="GO" id="GO:0022857">
    <property type="term" value="F:transmembrane transporter activity"/>
    <property type="evidence" value="ECO:0007669"/>
    <property type="project" value="InterPro"/>
</dbReference>
<keyword evidence="2" id="KW-0813">Transport</keyword>
<feature type="transmembrane region" description="Helical" evidence="7">
    <location>
        <begin position="317"/>
        <end position="334"/>
    </location>
</feature>
<evidence type="ECO:0000256" key="5">
    <source>
        <dbReference type="ARBA" id="ARBA00022989"/>
    </source>
</evidence>
<evidence type="ECO:0000256" key="7">
    <source>
        <dbReference type="SAM" id="Phobius"/>
    </source>
</evidence>
<sequence>LSFLVNFDSTVAIPIIALYAKELGASIILIGLIVGVYSMVHIPSNIFFGRLVDKLGRKHLITIGVFLDGISMLLYFLANNPIFLLFARVIHGIGGGFGGPATMAYLSDATSKERSGRVMALYGISIGFANLIGFMLGGMVAQIIGFSNLFLIIGILLIIMAFLSFGLPSIYQKRETSITFKQEFKIVKQTIFRKVMISPYFSAIALMFNMGIITATYTVMLGDLYYSGQIGMILSIMVIFSILIHYPAGILSDKIGYTKVMLIGLLFLVLTFGILMISLEAPIPMIGMVFFGIGHGLIFPSSAGAIKENTPNSESGLATGMFYALIVAGVAIGAPISALVYDFSTIQITLLLGIFSPLIV</sequence>
<evidence type="ECO:0000313" key="9">
    <source>
        <dbReference type="EMBL" id="KKK60067.1"/>
    </source>
</evidence>
<keyword evidence="3" id="KW-1003">Cell membrane</keyword>
<keyword evidence="6 7" id="KW-0472">Membrane</keyword>
<feature type="transmembrane region" description="Helical" evidence="7">
    <location>
        <begin position="118"/>
        <end position="144"/>
    </location>
</feature>
<proteinExistence type="predicted"/>
<dbReference type="InterPro" id="IPR036259">
    <property type="entry name" value="MFS_trans_sf"/>
</dbReference>
<protein>
    <recommendedName>
        <fullName evidence="8">Major facilitator superfamily (MFS) profile domain-containing protein</fullName>
    </recommendedName>
</protein>
<dbReference type="Pfam" id="PF07690">
    <property type="entry name" value="MFS_1"/>
    <property type="match status" value="1"/>
</dbReference>
<feature type="transmembrane region" description="Helical" evidence="7">
    <location>
        <begin position="60"/>
        <end position="78"/>
    </location>
</feature>
<feature type="non-terminal residue" evidence="9">
    <location>
        <position position="360"/>
    </location>
</feature>
<evidence type="ECO:0000256" key="2">
    <source>
        <dbReference type="ARBA" id="ARBA00022448"/>
    </source>
</evidence>
<comment type="subcellular location">
    <subcellularLocation>
        <location evidence="1">Cell membrane</location>
        <topology evidence="1">Multi-pass membrane protein</topology>
    </subcellularLocation>
</comment>
<feature type="transmembrane region" description="Helical" evidence="7">
    <location>
        <begin position="200"/>
        <end position="220"/>
    </location>
</feature>
<evidence type="ECO:0000256" key="1">
    <source>
        <dbReference type="ARBA" id="ARBA00004651"/>
    </source>
</evidence>
<organism evidence="9">
    <name type="scientific">marine sediment metagenome</name>
    <dbReference type="NCBI Taxonomy" id="412755"/>
    <lineage>
        <taxon>unclassified sequences</taxon>
        <taxon>metagenomes</taxon>
        <taxon>ecological metagenomes</taxon>
    </lineage>
</organism>
<feature type="non-terminal residue" evidence="9">
    <location>
        <position position="1"/>
    </location>
</feature>
<name>A0A0F8WT30_9ZZZZ</name>
<feature type="transmembrane region" description="Helical" evidence="7">
    <location>
        <begin position="226"/>
        <end position="248"/>
    </location>
</feature>